<feature type="region of interest" description="Disordered" evidence="2">
    <location>
        <begin position="816"/>
        <end position="845"/>
    </location>
</feature>
<protein>
    <submittedName>
        <fullName evidence="3">Uncharacterized protein</fullName>
    </submittedName>
</protein>
<proteinExistence type="predicted"/>
<name>A0ABQ9YKC1_9EUKA</name>
<feature type="region of interest" description="Disordered" evidence="2">
    <location>
        <begin position="678"/>
        <end position="703"/>
    </location>
</feature>
<feature type="region of interest" description="Disordered" evidence="2">
    <location>
        <begin position="365"/>
        <end position="389"/>
    </location>
</feature>
<dbReference type="Proteomes" id="UP001281761">
    <property type="component" value="Unassembled WGS sequence"/>
</dbReference>
<feature type="compositionally biased region" description="Basic and acidic residues" evidence="2">
    <location>
        <begin position="816"/>
        <end position="825"/>
    </location>
</feature>
<keyword evidence="4" id="KW-1185">Reference proteome</keyword>
<feature type="compositionally biased region" description="Basic residues" evidence="2">
    <location>
        <begin position="836"/>
        <end position="845"/>
    </location>
</feature>
<evidence type="ECO:0000256" key="2">
    <source>
        <dbReference type="SAM" id="MobiDB-lite"/>
    </source>
</evidence>
<evidence type="ECO:0000313" key="3">
    <source>
        <dbReference type="EMBL" id="KAK2964198.1"/>
    </source>
</evidence>
<reference evidence="3 4" key="1">
    <citation type="journal article" date="2022" name="bioRxiv">
        <title>Genomics of Preaxostyla Flagellates Illuminates Evolutionary Transitions and the Path Towards Mitochondrial Loss.</title>
        <authorList>
            <person name="Novak L.V.F."/>
            <person name="Treitli S.C."/>
            <person name="Pyrih J."/>
            <person name="Halakuc P."/>
            <person name="Pipaliya S.V."/>
            <person name="Vacek V."/>
            <person name="Brzon O."/>
            <person name="Soukal P."/>
            <person name="Eme L."/>
            <person name="Dacks J.B."/>
            <person name="Karnkowska A."/>
            <person name="Elias M."/>
            <person name="Hampl V."/>
        </authorList>
    </citation>
    <scope>NUCLEOTIDE SEQUENCE [LARGE SCALE GENOMIC DNA]</scope>
    <source>
        <strain evidence="3">NAU3</strain>
        <tissue evidence="3">Gut</tissue>
    </source>
</reference>
<feature type="coiled-coil region" evidence="1">
    <location>
        <begin position="52"/>
        <end position="128"/>
    </location>
</feature>
<gene>
    <name evidence="3" type="ORF">BLNAU_729</name>
</gene>
<keyword evidence="1" id="KW-0175">Coiled coil</keyword>
<dbReference type="EMBL" id="JARBJD010000003">
    <property type="protein sequence ID" value="KAK2964198.1"/>
    <property type="molecule type" value="Genomic_DNA"/>
</dbReference>
<sequence length="845" mass="100622">MATITGGYSQPYRTPVQTPRTYANSPTQPSLRECIQELDTARAKMREMAGVIEQLSSDRNRYKQKGNLLQEDYDRLLAEVKDLKDINNKLTITVRERETKEFSLTSQIAELKEKASILEDSAQAEKLRRERTEADYLSTLQSIQMKAEKEHTAMKKREQEFRDKENELQQRIDSALHSKEAEIMTQQKEKEEKLQSRIDSLTKELDECKNEIEQLNQNHLQDLERQREETTSTLNEYHTSMQTTMDREHQLRQEIAGLNEDLLKKELEHRRELDEKEREISKLKDELRVEQEARADDKQQHSRQLEREKANILREAEEQKTTEHSTLTTLLNEANRKLTEKTNTLARREEEYALAQKQIAQLKENLDDAEREAREESKRREESYDRMMTEQRTRWNDQFIQNEEKHRIEAEAIQQQHENELEAMVQTMNKNTARSEKFLKEKLSEIETERRAIQEERKEMEEKLRREARLQVDRNTKQLKHELDTKEKKAAAEIKQLRDENKQLEEKLRIDKEKMTQQLERHKQKLKSEREKAEAELLDLRKQNEEAQQILSEKETVIVKMRERFEKERQIEKEYNDEVIRMTENEKNETLRHLNEEFRRARESLVQKETTIRSLNEMAETTRQTYEQHIQNLKGQAAVELKLRDDLIAQLQSDYQSAVNDRDIFREQTRQLQQYLQQQQYEQERMSRREEEDKLNESNQTWRDRMEQILGGSQRSPEDGEWETVKKEYRSGLRDLQNVLDKLRDDPVTPAPREVSRDDYAFSRTSHQFRDDGLEYTSVSGYPIGGDSILQQPMTPTISTTEHILPVFPHVHAEYITRPDTEHPSQTRKTPSGKKGTPKKKKGRH</sequence>
<comment type="caution">
    <text evidence="3">The sequence shown here is derived from an EMBL/GenBank/DDBJ whole genome shotgun (WGS) entry which is preliminary data.</text>
</comment>
<evidence type="ECO:0000313" key="4">
    <source>
        <dbReference type="Proteomes" id="UP001281761"/>
    </source>
</evidence>
<accession>A0ABQ9YKC1</accession>
<feature type="region of interest" description="Disordered" evidence="2">
    <location>
        <begin position="1"/>
        <end position="28"/>
    </location>
</feature>
<feature type="compositionally biased region" description="Basic and acidic residues" evidence="2">
    <location>
        <begin position="682"/>
        <end position="703"/>
    </location>
</feature>
<evidence type="ECO:0000256" key="1">
    <source>
        <dbReference type="SAM" id="Coils"/>
    </source>
</evidence>
<organism evidence="3 4">
    <name type="scientific">Blattamonas nauphoetae</name>
    <dbReference type="NCBI Taxonomy" id="2049346"/>
    <lineage>
        <taxon>Eukaryota</taxon>
        <taxon>Metamonada</taxon>
        <taxon>Preaxostyla</taxon>
        <taxon>Oxymonadida</taxon>
        <taxon>Blattamonas</taxon>
    </lineage>
</organism>